<evidence type="ECO:0008006" key="6">
    <source>
        <dbReference type="Google" id="ProtNLM"/>
    </source>
</evidence>
<dbReference type="AlphaFoldDB" id="A0A9P1ITT3"/>
<evidence type="ECO:0000256" key="1">
    <source>
        <dbReference type="ARBA" id="ARBA00010646"/>
    </source>
</evidence>
<evidence type="ECO:0000256" key="3">
    <source>
        <dbReference type="SAM" id="SignalP"/>
    </source>
</evidence>
<organism evidence="4 5">
    <name type="scientific">Caenorhabditis angaria</name>
    <dbReference type="NCBI Taxonomy" id="860376"/>
    <lineage>
        <taxon>Eukaryota</taxon>
        <taxon>Metazoa</taxon>
        <taxon>Ecdysozoa</taxon>
        <taxon>Nematoda</taxon>
        <taxon>Chromadorea</taxon>
        <taxon>Rhabditida</taxon>
        <taxon>Rhabditina</taxon>
        <taxon>Rhabditomorpha</taxon>
        <taxon>Rhabditoidea</taxon>
        <taxon>Rhabditidae</taxon>
        <taxon>Peloderinae</taxon>
        <taxon>Caenorhabditis</taxon>
    </lineage>
</organism>
<dbReference type="InterPro" id="IPR002053">
    <property type="entry name" value="Glyco_hydro_25"/>
</dbReference>
<dbReference type="OrthoDB" id="25039at2759"/>
<dbReference type="InterPro" id="IPR017853">
    <property type="entry name" value="GH"/>
</dbReference>
<dbReference type="PANTHER" id="PTHR23208:SF36">
    <property type="entry name" value="LYSOZYME-RELATED"/>
    <property type="match status" value="1"/>
</dbReference>
<evidence type="ECO:0000256" key="2">
    <source>
        <dbReference type="ARBA" id="ARBA00022729"/>
    </source>
</evidence>
<evidence type="ECO:0000313" key="5">
    <source>
        <dbReference type="Proteomes" id="UP001152747"/>
    </source>
</evidence>
<comment type="similarity">
    <text evidence="1">Belongs to the glycosyl hydrolase 25 family.</text>
</comment>
<protein>
    <recommendedName>
        <fullName evidence="6">Lysozyme</fullName>
    </recommendedName>
</protein>
<accession>A0A9P1ITT3</accession>
<keyword evidence="2 3" id="KW-0732">Signal</keyword>
<dbReference type="PROSITE" id="PS51904">
    <property type="entry name" value="GLYCOSYL_HYDROL_F25_2"/>
    <property type="match status" value="1"/>
</dbReference>
<name>A0A9P1ITT3_9PELO</name>
<dbReference type="InterPro" id="IPR051595">
    <property type="entry name" value="GH25_Enzymes"/>
</dbReference>
<dbReference type="EMBL" id="CANHGI010000005">
    <property type="protein sequence ID" value="CAI5451082.1"/>
    <property type="molecule type" value="Genomic_DNA"/>
</dbReference>
<dbReference type="GO" id="GO:0045087">
    <property type="term" value="P:innate immune response"/>
    <property type="evidence" value="ECO:0007669"/>
    <property type="project" value="TreeGrafter"/>
</dbReference>
<comment type="caution">
    <text evidence="4">The sequence shown here is derived from an EMBL/GenBank/DDBJ whole genome shotgun (WGS) entry which is preliminary data.</text>
</comment>
<keyword evidence="5" id="KW-1185">Reference proteome</keyword>
<gene>
    <name evidence="4" type="ORF">CAMP_LOCUS13719</name>
</gene>
<dbReference type="Proteomes" id="UP001152747">
    <property type="component" value="Unassembled WGS sequence"/>
</dbReference>
<dbReference type="SUPFAM" id="SSF51445">
    <property type="entry name" value="(Trans)glycosidases"/>
    <property type="match status" value="1"/>
</dbReference>
<proteinExistence type="inferred from homology"/>
<dbReference type="GO" id="GO:0016998">
    <property type="term" value="P:cell wall macromolecule catabolic process"/>
    <property type="evidence" value="ECO:0007669"/>
    <property type="project" value="InterPro"/>
</dbReference>
<reference evidence="4" key="1">
    <citation type="submission" date="2022-11" db="EMBL/GenBank/DDBJ databases">
        <authorList>
            <person name="Kikuchi T."/>
        </authorList>
    </citation>
    <scope>NUCLEOTIDE SEQUENCE</scope>
    <source>
        <strain evidence="4">PS1010</strain>
    </source>
</reference>
<feature type="signal peptide" evidence="3">
    <location>
        <begin position="1"/>
        <end position="17"/>
    </location>
</feature>
<evidence type="ECO:0000313" key="4">
    <source>
        <dbReference type="EMBL" id="CAI5451082.1"/>
    </source>
</evidence>
<dbReference type="GO" id="GO:0007165">
    <property type="term" value="P:signal transduction"/>
    <property type="evidence" value="ECO:0007669"/>
    <property type="project" value="TreeGrafter"/>
</dbReference>
<dbReference type="GO" id="GO:0003796">
    <property type="term" value="F:lysozyme activity"/>
    <property type="evidence" value="ECO:0007669"/>
    <property type="project" value="InterPro"/>
</dbReference>
<sequence length="238" mass="27029">MKVQFTLLAFIFALSTSTPVRDQILVADSIDLHHPTDYENLLNIRDARYTTIYIRAFDTYGLTSFDKSMAQTIQDAYSNHFHVELYMAPNPYTYVSGADQVQNLYNGLIDNQIPIDRLWVAVNYTEAWPVNKTANVALVDSVLHKARQLGFKKIGIFSNSVDWNNITGNWKGAGSDIILWYTSHPGNGRSGESPRSFDDFVPFGNWTQAEVKQYGVIETVYSTIVNRDIFVLQRNPDS</sequence>
<dbReference type="Gene3D" id="3.20.20.80">
    <property type="entry name" value="Glycosidases"/>
    <property type="match status" value="1"/>
</dbReference>
<dbReference type="PANTHER" id="PTHR23208">
    <property type="entry name" value="LYSOZYME PROTEIN"/>
    <property type="match status" value="1"/>
</dbReference>
<dbReference type="GO" id="GO:0009253">
    <property type="term" value="P:peptidoglycan catabolic process"/>
    <property type="evidence" value="ECO:0007669"/>
    <property type="project" value="InterPro"/>
</dbReference>
<feature type="chain" id="PRO_5040337588" description="Lysozyme" evidence="3">
    <location>
        <begin position="18"/>
        <end position="238"/>
    </location>
</feature>